<dbReference type="InterPro" id="IPR029044">
    <property type="entry name" value="Nucleotide-diphossugar_trans"/>
</dbReference>
<dbReference type="GO" id="GO:0016779">
    <property type="term" value="F:nucleotidyltransferase activity"/>
    <property type="evidence" value="ECO:0007669"/>
    <property type="project" value="TreeGrafter"/>
</dbReference>
<name>A0A0K1REL2_9CORY</name>
<keyword evidence="4" id="KW-1185">Reference proteome</keyword>
<dbReference type="EMBL" id="CP012342">
    <property type="protein sequence ID" value="AKV59849.1"/>
    <property type="molecule type" value="Genomic_DNA"/>
</dbReference>
<reference evidence="3 4" key="1">
    <citation type="submission" date="2015-08" db="EMBL/GenBank/DDBJ databases">
        <authorList>
            <person name="Babu N.S."/>
            <person name="Beckwith C.J."/>
            <person name="Beseler K.G."/>
            <person name="Brison A."/>
            <person name="Carone J.V."/>
            <person name="Caskin T.P."/>
            <person name="Diamond M."/>
            <person name="Durham M.E."/>
            <person name="Foxe J.M."/>
            <person name="Go M."/>
            <person name="Henderson B.A."/>
            <person name="Jones I.B."/>
            <person name="McGettigan J.A."/>
            <person name="Micheletti S.J."/>
            <person name="Nasrallah M.E."/>
            <person name="Ortiz D."/>
            <person name="Piller C.R."/>
            <person name="Privatt S.R."/>
            <person name="Schneider S.L."/>
            <person name="Sharp S."/>
            <person name="Smith T.C."/>
            <person name="Stanton J.D."/>
            <person name="Ullery H.E."/>
            <person name="Wilson R.J."/>
            <person name="Serrano M.G."/>
            <person name="Buck G."/>
            <person name="Lee V."/>
            <person name="Wang Y."/>
            <person name="Carvalho R."/>
            <person name="Voegtly L."/>
            <person name="Shi R."/>
            <person name="Duckworth R."/>
            <person name="Johnson A."/>
            <person name="Loviza R."/>
            <person name="Walstead R."/>
            <person name="Shah Z."/>
            <person name="Kiflezghi M."/>
            <person name="Wade K."/>
            <person name="Ball S.L."/>
            <person name="Bradley K.W."/>
            <person name="Asai D.J."/>
            <person name="Bowman C.A."/>
            <person name="Russell D.A."/>
            <person name="Pope W.H."/>
            <person name="Jacobs-Sera D."/>
            <person name="Hendrix R.W."/>
            <person name="Hatfull G.F."/>
        </authorList>
    </citation>
    <scope>NUCLEOTIDE SEQUENCE [LARGE SCALE GENOMIC DNA]</scope>
    <source>
        <strain evidence="3 4">PUDD_83A45</strain>
    </source>
</reference>
<dbReference type="STRING" id="156976.AK829_04645"/>
<sequence>MGTDKAQVRVEGIRLIDATLSALSALPTPTTPIVVSPFDLGLPPEIPTVCEDPPFGGPVAGIAAGVALAHADLVAVVAVDAPHSPEALPALVEALQNAPDAAAAVAVDEEGFMQPLCAVWRKQALLKALEHTGTRDVPAKALYKVAGSVVKYQTQGAERDYDTPEELAQLGRVEL</sequence>
<evidence type="ECO:0000259" key="2">
    <source>
        <dbReference type="Pfam" id="PF12804"/>
    </source>
</evidence>
<dbReference type="AlphaFoldDB" id="A0A0K1REL2"/>
<dbReference type="Gene3D" id="3.90.550.10">
    <property type="entry name" value="Spore Coat Polysaccharide Biosynthesis Protein SpsA, Chain A"/>
    <property type="match status" value="1"/>
</dbReference>
<dbReference type="SUPFAM" id="SSF53448">
    <property type="entry name" value="Nucleotide-diphospho-sugar transferases"/>
    <property type="match status" value="1"/>
</dbReference>
<gene>
    <name evidence="3" type="ORF">AK829_04645</name>
</gene>
<protein>
    <recommendedName>
        <fullName evidence="2">MobA-like NTP transferase domain-containing protein</fullName>
    </recommendedName>
</protein>
<dbReference type="PATRIC" id="fig|156976.3.peg.922"/>
<organism evidence="3 4">
    <name type="scientific">Corynebacterium riegelii</name>
    <dbReference type="NCBI Taxonomy" id="156976"/>
    <lineage>
        <taxon>Bacteria</taxon>
        <taxon>Bacillati</taxon>
        <taxon>Actinomycetota</taxon>
        <taxon>Actinomycetes</taxon>
        <taxon>Mycobacteriales</taxon>
        <taxon>Corynebacteriaceae</taxon>
        <taxon>Corynebacterium</taxon>
    </lineage>
</organism>
<evidence type="ECO:0000313" key="3">
    <source>
        <dbReference type="EMBL" id="AKV59849.1"/>
    </source>
</evidence>
<dbReference type="InterPro" id="IPR025877">
    <property type="entry name" value="MobA-like_NTP_Trfase"/>
</dbReference>
<accession>A0A0K1REL2</accession>
<evidence type="ECO:0000256" key="1">
    <source>
        <dbReference type="ARBA" id="ARBA00022679"/>
    </source>
</evidence>
<dbReference type="Pfam" id="PF12804">
    <property type="entry name" value="NTP_transf_3"/>
    <property type="match status" value="1"/>
</dbReference>
<keyword evidence="1" id="KW-0808">Transferase</keyword>
<dbReference type="Proteomes" id="UP000060016">
    <property type="component" value="Chromosome"/>
</dbReference>
<dbReference type="PANTHER" id="PTHR19136">
    <property type="entry name" value="MOLYBDENUM COFACTOR GUANYLYLTRANSFERASE"/>
    <property type="match status" value="1"/>
</dbReference>
<feature type="domain" description="MobA-like NTP transferase" evidence="2">
    <location>
        <begin position="1"/>
        <end position="136"/>
    </location>
</feature>
<evidence type="ECO:0000313" key="4">
    <source>
        <dbReference type="Proteomes" id="UP000060016"/>
    </source>
</evidence>
<dbReference type="KEGG" id="crie:AK829_04645"/>
<proteinExistence type="predicted"/>
<dbReference type="PANTHER" id="PTHR19136:SF81">
    <property type="entry name" value="MOLYBDENUM COFACTOR GUANYLYLTRANSFERASE"/>
    <property type="match status" value="1"/>
</dbReference>